<dbReference type="Gene3D" id="3.80.10.10">
    <property type="entry name" value="Ribonuclease Inhibitor"/>
    <property type="match status" value="2"/>
</dbReference>
<dbReference type="InterPro" id="IPR042197">
    <property type="entry name" value="Apaf_helical"/>
</dbReference>
<dbReference type="SUPFAM" id="SSF52047">
    <property type="entry name" value="RNI-like"/>
    <property type="match status" value="1"/>
</dbReference>
<dbReference type="SUPFAM" id="SSF52058">
    <property type="entry name" value="L domain-like"/>
    <property type="match status" value="1"/>
</dbReference>
<evidence type="ECO:0000313" key="6">
    <source>
        <dbReference type="Proteomes" id="UP001370490"/>
    </source>
</evidence>
<keyword evidence="6" id="KW-1185">Reference proteome</keyword>
<name>A0AAN8UW03_9MAGN</name>
<dbReference type="GO" id="GO:0043531">
    <property type="term" value="F:ADP binding"/>
    <property type="evidence" value="ECO:0007669"/>
    <property type="project" value="InterPro"/>
</dbReference>
<accession>A0AAN8UW03</accession>
<dbReference type="InterPro" id="IPR008808">
    <property type="entry name" value="Powdery_mildew-R_dom"/>
</dbReference>
<feature type="domain" description="RPW8" evidence="4">
    <location>
        <begin position="329"/>
        <end position="485"/>
    </location>
</feature>
<dbReference type="Gene3D" id="1.10.8.430">
    <property type="entry name" value="Helical domain of apoptotic protease-activating factors"/>
    <property type="match status" value="1"/>
</dbReference>
<dbReference type="AlphaFoldDB" id="A0AAN8UW03"/>
<dbReference type="InterPro" id="IPR036388">
    <property type="entry name" value="WH-like_DNA-bd_sf"/>
</dbReference>
<keyword evidence="3" id="KW-0611">Plant defense</keyword>
<dbReference type="PROSITE" id="PS51153">
    <property type="entry name" value="RPW8"/>
    <property type="match status" value="1"/>
</dbReference>
<evidence type="ECO:0000313" key="5">
    <source>
        <dbReference type="EMBL" id="KAK6924098.1"/>
    </source>
</evidence>
<protein>
    <submittedName>
        <fullName evidence="5">NB-ARC</fullName>
    </submittedName>
</protein>
<gene>
    <name evidence="5" type="ORF">RJ641_010298</name>
</gene>
<evidence type="ECO:0000256" key="3">
    <source>
        <dbReference type="ARBA" id="ARBA00022821"/>
    </source>
</evidence>
<dbReference type="PANTHER" id="PTHR36766:SF3">
    <property type="entry name" value="RPW8 DOMAIN-CONTAINING PROTEIN"/>
    <property type="match status" value="1"/>
</dbReference>
<evidence type="ECO:0000256" key="1">
    <source>
        <dbReference type="ARBA" id="ARBA00008894"/>
    </source>
</evidence>
<dbReference type="Gene3D" id="1.10.10.10">
    <property type="entry name" value="Winged helix-like DNA-binding domain superfamily/Winged helix DNA-binding domain"/>
    <property type="match status" value="1"/>
</dbReference>
<evidence type="ECO:0000259" key="4">
    <source>
        <dbReference type="PROSITE" id="PS51153"/>
    </source>
</evidence>
<dbReference type="Pfam" id="PF00931">
    <property type="entry name" value="NB-ARC"/>
    <property type="match status" value="1"/>
</dbReference>
<keyword evidence="2" id="KW-0677">Repeat</keyword>
<reference evidence="5 6" key="1">
    <citation type="submission" date="2023-12" db="EMBL/GenBank/DDBJ databases">
        <title>A high-quality genome assembly for Dillenia turbinata (Dilleniales).</title>
        <authorList>
            <person name="Chanderbali A."/>
        </authorList>
    </citation>
    <scope>NUCLEOTIDE SEQUENCE [LARGE SCALE GENOMIC DNA]</scope>
    <source>
        <strain evidence="5">LSX21</strain>
        <tissue evidence="5">Leaf</tissue>
    </source>
</reference>
<sequence length="1033" mass="119567">MFGLDEDGICTMCNLVELFSQNLIVIKRKDADKVDGYYNEHFVLQHDILRELAIYQSVQELIEHRKRLIAEVSGDKFPKWSDQEQLCVTARLLWIFSSNWPRVELPEVEVLVLNFQTLKYIFLSSFENMPKLKAFKSITLKMSSLFPNLIDIELDYCKDLVKFPQSLGDLVSLKNLCISNCPELGALPAEIEKLKSLEVLRLHACLGLSKLPDSACSLHKFYFIDLRDCEGMKKLPEKINNLTKLRYLDMGGCLNLLDLPESVMELTRLEVVTCTEEVKELWESHKLHLRMLHIKNLRYPWHDEDEIAHYPERTRNYYLDLYQKTKKSVFSGEYIGMEPEIGAFVGELAGELLGTLSDIKNKVTGFKSEFKRLESTLRLMIPKLNETKELNRELGCQGSGIEKLDESLKEGKELVKRCSEVYWWDVWSKFRCSKMILKLDESLSSFCHRDLLLENSIDNKKILVEMKRSFKRRDSSHSALSCTVPELPALVVELDEPLVEPKRKLLQENQVKEKYGESIIFVTASNYPNVKVIAQRVFEQMDEQLAQFQNDEDAINQLKCLLNQNDQRCRLLVLDDVWPGSEHLLNHLLSPVPGCQVLVTSRYKFPTFGSTYKWKFLNDREAMKLFCHLAFPQDCSYTRPDEELLNKIVRRCKGLPLAIAVMANSLCRQPEVMWQHLEKKCSEGQSILEYDYEGYLLDCLASSIEFLDDIVKDCFLDLGSFPEDQKISASTLLDIWVEVYGLDEDDVYVNLLELSARNLLNVIMHTRKNITEVDCCYNELFVVQHDLLRELAIHYGNRHNFNQRDRIFMNEKENYFAKRFTEQNLGPLRARLLSITTDDAFSSSWFNVLVPELEVLILNLSATTYTLPKFMNETNNLKLFGIFPNLVEIEFDYCYDLIELPAGLCGIISLQKLWITNCHRLSTPPREIGELENLVQLRLHACTKLVGLPNTIGHLRKLIFIDISNCSSMKKLPEPVGQLHSLTKLDMRRCSQIFDVPTTVEHLVNLEEVICDEVASVWEDFRDCLLRVGNHKA</sequence>
<dbReference type="InterPro" id="IPR002182">
    <property type="entry name" value="NB-ARC"/>
</dbReference>
<dbReference type="GO" id="GO:0006952">
    <property type="term" value="P:defense response"/>
    <property type="evidence" value="ECO:0007669"/>
    <property type="project" value="UniProtKB-KW"/>
</dbReference>
<dbReference type="Proteomes" id="UP001370490">
    <property type="component" value="Unassembled WGS sequence"/>
</dbReference>
<comment type="similarity">
    <text evidence="1">Belongs to the disease resistance NB-LRR family.</text>
</comment>
<dbReference type="PRINTS" id="PR00364">
    <property type="entry name" value="DISEASERSIST"/>
</dbReference>
<dbReference type="EMBL" id="JBAMMX010000017">
    <property type="protein sequence ID" value="KAK6924098.1"/>
    <property type="molecule type" value="Genomic_DNA"/>
</dbReference>
<dbReference type="Gene3D" id="3.40.50.300">
    <property type="entry name" value="P-loop containing nucleotide triphosphate hydrolases"/>
    <property type="match status" value="1"/>
</dbReference>
<dbReference type="PANTHER" id="PTHR36766">
    <property type="entry name" value="PLANT BROAD-SPECTRUM MILDEW RESISTANCE PROTEIN RPW8"/>
    <property type="match status" value="1"/>
</dbReference>
<dbReference type="SUPFAM" id="SSF52540">
    <property type="entry name" value="P-loop containing nucleoside triphosphate hydrolases"/>
    <property type="match status" value="1"/>
</dbReference>
<proteinExistence type="inferred from homology"/>
<evidence type="ECO:0000256" key="2">
    <source>
        <dbReference type="ARBA" id="ARBA00022737"/>
    </source>
</evidence>
<dbReference type="Pfam" id="PF05659">
    <property type="entry name" value="RPW8"/>
    <property type="match status" value="1"/>
</dbReference>
<comment type="caution">
    <text evidence="5">The sequence shown here is derived from an EMBL/GenBank/DDBJ whole genome shotgun (WGS) entry which is preliminary data.</text>
</comment>
<dbReference type="InterPro" id="IPR032675">
    <property type="entry name" value="LRR_dom_sf"/>
</dbReference>
<dbReference type="InterPro" id="IPR027417">
    <property type="entry name" value="P-loop_NTPase"/>
</dbReference>
<organism evidence="5 6">
    <name type="scientific">Dillenia turbinata</name>
    <dbReference type="NCBI Taxonomy" id="194707"/>
    <lineage>
        <taxon>Eukaryota</taxon>
        <taxon>Viridiplantae</taxon>
        <taxon>Streptophyta</taxon>
        <taxon>Embryophyta</taxon>
        <taxon>Tracheophyta</taxon>
        <taxon>Spermatophyta</taxon>
        <taxon>Magnoliopsida</taxon>
        <taxon>eudicotyledons</taxon>
        <taxon>Gunneridae</taxon>
        <taxon>Pentapetalae</taxon>
        <taxon>Dilleniales</taxon>
        <taxon>Dilleniaceae</taxon>
        <taxon>Dillenia</taxon>
    </lineage>
</organism>